<accession>A0A1L4BU98</accession>
<evidence type="ECO:0008006" key="4">
    <source>
        <dbReference type="Google" id="ProtNLM"/>
    </source>
</evidence>
<feature type="transmembrane region" description="Helical" evidence="1">
    <location>
        <begin position="177"/>
        <end position="200"/>
    </location>
</feature>
<keyword evidence="1" id="KW-0812">Transmembrane</keyword>
<evidence type="ECO:0000313" key="3">
    <source>
        <dbReference type="Proteomes" id="UP000184222"/>
    </source>
</evidence>
<protein>
    <recommendedName>
        <fullName evidence="4">Nicotinamide riboside transporter PnuC</fullName>
    </recommendedName>
</protein>
<feature type="transmembrane region" description="Helical" evidence="1">
    <location>
        <begin position="6"/>
        <end position="25"/>
    </location>
</feature>
<gene>
    <name evidence="2" type="ORF">F7310_08550</name>
</gene>
<sequence length="206" mass="23401">MITLDYVLYDFISNILLFCFAFFAFKQIRFAWILVLCSLAIKVFIYGKYGLSSSLIYLSAQIIVSVLAGLVWFKNPEYEAASYNKQIVGLAISIVFVVAWVILMYTYINPAIINYEVLFSFDYLCYMLFVIGSVLIAFRMSGGLLFIAVEFISYAVSYANSAMAIKSAPAHIQEFIPYYWASAVCLFVAGILLVTSYTNVKRNRYL</sequence>
<proteinExistence type="predicted"/>
<reference evidence="2 3" key="1">
    <citation type="journal article" date="2016" name="Appl. Environ. Microbiol.">
        <title>Whole genome relationships among Francisella bacteria of diverse origin define new species and provide specific regions for detection.</title>
        <authorList>
            <person name="Challacombe J.F."/>
            <person name="Petersen J.M."/>
            <person name="Gallegos-Graves V."/>
            <person name="Hodge D."/>
            <person name="Pillai S."/>
            <person name="Kuske C.R."/>
        </authorList>
    </citation>
    <scope>NUCLEOTIDE SEQUENCE [LARGE SCALE GENOMIC DNA]</scope>
    <source>
        <strain evidence="3">TX07-7310</strain>
    </source>
</reference>
<dbReference type="EMBL" id="CP016796">
    <property type="protein sequence ID" value="API87407.1"/>
    <property type="molecule type" value="Genomic_DNA"/>
</dbReference>
<dbReference type="RefSeq" id="WP_072713189.1">
    <property type="nucleotide sequence ID" value="NZ_CP016796.1"/>
</dbReference>
<keyword evidence="1" id="KW-0472">Membrane</keyword>
<keyword evidence="3" id="KW-1185">Reference proteome</keyword>
<feature type="transmembrane region" description="Helical" evidence="1">
    <location>
        <begin position="120"/>
        <end position="138"/>
    </location>
</feature>
<feature type="transmembrane region" description="Helical" evidence="1">
    <location>
        <begin position="30"/>
        <end position="49"/>
    </location>
</feature>
<name>A0A1L4BU98_9GAMM</name>
<feature type="transmembrane region" description="Helical" evidence="1">
    <location>
        <begin position="55"/>
        <end position="75"/>
    </location>
</feature>
<dbReference type="Proteomes" id="UP000184222">
    <property type="component" value="Chromosome"/>
</dbReference>
<dbReference type="STRING" id="573570.F7310_08550"/>
<feature type="transmembrane region" description="Helical" evidence="1">
    <location>
        <begin position="145"/>
        <end position="165"/>
    </location>
</feature>
<organism evidence="2 3">
    <name type="scientific">Francisella uliginis</name>
    <dbReference type="NCBI Taxonomy" id="573570"/>
    <lineage>
        <taxon>Bacteria</taxon>
        <taxon>Pseudomonadati</taxon>
        <taxon>Pseudomonadota</taxon>
        <taxon>Gammaproteobacteria</taxon>
        <taxon>Thiotrichales</taxon>
        <taxon>Francisellaceae</taxon>
        <taxon>Francisella</taxon>
    </lineage>
</organism>
<keyword evidence="1" id="KW-1133">Transmembrane helix</keyword>
<dbReference type="KEGG" id="frx:F7310_08550"/>
<dbReference type="AlphaFoldDB" id="A0A1L4BU98"/>
<evidence type="ECO:0000256" key="1">
    <source>
        <dbReference type="SAM" id="Phobius"/>
    </source>
</evidence>
<dbReference type="OrthoDB" id="5604365at2"/>
<feature type="transmembrane region" description="Helical" evidence="1">
    <location>
        <begin position="87"/>
        <end position="108"/>
    </location>
</feature>
<evidence type="ECO:0000313" key="2">
    <source>
        <dbReference type="EMBL" id="API87407.1"/>
    </source>
</evidence>